<keyword evidence="2" id="KW-1003">Cell membrane</keyword>
<evidence type="ECO:0000256" key="1">
    <source>
        <dbReference type="ARBA" id="ARBA00004651"/>
    </source>
</evidence>
<dbReference type="InterPro" id="IPR036259">
    <property type="entry name" value="MFS_trans_sf"/>
</dbReference>
<evidence type="ECO:0000256" key="6">
    <source>
        <dbReference type="SAM" id="Phobius"/>
    </source>
</evidence>
<dbReference type="GO" id="GO:0005886">
    <property type="term" value="C:plasma membrane"/>
    <property type="evidence" value="ECO:0007669"/>
    <property type="project" value="UniProtKB-SubCell"/>
</dbReference>
<evidence type="ECO:0000256" key="5">
    <source>
        <dbReference type="ARBA" id="ARBA00023136"/>
    </source>
</evidence>
<dbReference type="Pfam" id="PF07690">
    <property type="entry name" value="MFS_1"/>
    <property type="match status" value="1"/>
</dbReference>
<gene>
    <name evidence="7" type="ORF">JGZ15_10460</name>
</gene>
<dbReference type="Proteomes" id="UP000595859">
    <property type="component" value="Chromosome"/>
</dbReference>
<dbReference type="AlphaFoldDB" id="A0A7T7NXJ0"/>
<feature type="transmembrane region" description="Helical" evidence="6">
    <location>
        <begin position="70"/>
        <end position="88"/>
    </location>
</feature>
<feature type="transmembrane region" description="Helical" evidence="6">
    <location>
        <begin position="12"/>
        <end position="33"/>
    </location>
</feature>
<comment type="subcellular location">
    <subcellularLocation>
        <location evidence="1">Cell membrane</location>
        <topology evidence="1">Multi-pass membrane protein</topology>
    </subcellularLocation>
</comment>
<feature type="transmembrane region" description="Helical" evidence="6">
    <location>
        <begin position="39"/>
        <end position="58"/>
    </location>
</feature>
<protein>
    <submittedName>
        <fullName evidence="7">MFS transporter</fullName>
    </submittedName>
</protein>
<name>A0A7T7NXJ0_STAPS</name>
<feature type="transmembrane region" description="Helical" evidence="6">
    <location>
        <begin position="339"/>
        <end position="360"/>
    </location>
</feature>
<dbReference type="PANTHER" id="PTHR23513:SF6">
    <property type="entry name" value="MAJOR FACILITATOR SUPERFAMILY ASSOCIATED DOMAIN-CONTAINING PROTEIN"/>
    <property type="match status" value="1"/>
</dbReference>
<dbReference type="EMBL" id="CP066884">
    <property type="protein sequence ID" value="QQM97865.1"/>
    <property type="molecule type" value="Genomic_DNA"/>
</dbReference>
<evidence type="ECO:0000256" key="2">
    <source>
        <dbReference type="ARBA" id="ARBA00022475"/>
    </source>
</evidence>
<feature type="transmembrane region" description="Helical" evidence="6">
    <location>
        <begin position="244"/>
        <end position="267"/>
    </location>
</feature>
<dbReference type="SUPFAM" id="SSF103473">
    <property type="entry name" value="MFS general substrate transporter"/>
    <property type="match status" value="1"/>
</dbReference>
<accession>A0A7T7NXJ0</accession>
<feature type="transmembrane region" description="Helical" evidence="6">
    <location>
        <begin position="133"/>
        <end position="151"/>
    </location>
</feature>
<feature type="transmembrane region" description="Helical" evidence="6">
    <location>
        <begin position="157"/>
        <end position="177"/>
    </location>
</feature>
<feature type="transmembrane region" description="Helical" evidence="6">
    <location>
        <begin position="94"/>
        <end position="113"/>
    </location>
</feature>
<keyword evidence="3 6" id="KW-0812">Transmembrane</keyword>
<feature type="transmembrane region" description="Helical" evidence="6">
    <location>
        <begin position="213"/>
        <end position="238"/>
    </location>
</feature>
<feature type="transmembrane region" description="Helical" evidence="6">
    <location>
        <begin position="366"/>
        <end position="385"/>
    </location>
</feature>
<keyword evidence="5 6" id="KW-0472">Membrane</keyword>
<dbReference type="Gene3D" id="1.20.1250.20">
    <property type="entry name" value="MFS general substrate transporter like domains"/>
    <property type="match status" value="1"/>
</dbReference>
<dbReference type="RefSeq" id="WP_015728651.1">
    <property type="nucleotide sequence ID" value="NZ_BAAFJO010000006.1"/>
</dbReference>
<reference evidence="7 8" key="1">
    <citation type="submission" date="2020-12" db="EMBL/GenBank/DDBJ databases">
        <title>Whole genome sequencing and de novo assembly of Staphylococcus pseudintermedius: a novel pangenome approach to unravel pathogenesis of canine pyoderma.</title>
        <authorList>
            <person name="Ferrer L."/>
            <person name="Perez D."/>
            <person name="Fonticoba R."/>
            <person name="Vines J."/>
            <person name="Fabregas N."/>
            <person name="Madronero S."/>
            <person name="Meroni G."/>
            <person name="Martino P."/>
            <person name="Martinez S."/>
            <person name="Cusco A."/>
            <person name="Migura L."/>
            <person name="Francino O."/>
        </authorList>
    </citation>
    <scope>NUCLEOTIDE SEQUENCE [LARGE SCALE GENOMIC DNA]</scope>
    <source>
        <strain evidence="7 8">HSP080</strain>
    </source>
</reference>
<evidence type="ECO:0000313" key="7">
    <source>
        <dbReference type="EMBL" id="QQM97865.1"/>
    </source>
</evidence>
<sequence length="392" mass="44934">MRNKFIYSEFNRLLINDMLIYLIPIVGITLYHFSDSKVVFLTSTYSIGFIIFSKVAGYIIDKFRSIRVPIWFYFAFIIMNLIFMLIIIGGNNNFTTLFIIIVLMSLVSTILEINTSVFIPDYFSQDLTSINSLVQLIRSIVNFISPIFSFIFTNNIIIALLVMVILQFLNFIIYVSIKYQINGSFSKNKEKNHYKNKSTNRNSFLFLINNKQLLLIVIITMGINFSMTILTNTIVLYMMRYLNLQSYIAGGIISILSFGAIIGSILPQILINKIGFQKAIGLVNLLLSIPFILLISKSYLFFIGVFLGYLSRSFGSVLRTTLQYKIVPENVRGHINSTIYLFTWGTIPIAGYTASLLLELLSLHEIYILISLIYIISNSLFMINFRSEKLSH</sequence>
<keyword evidence="4 6" id="KW-1133">Transmembrane helix</keyword>
<dbReference type="InterPro" id="IPR011701">
    <property type="entry name" value="MFS"/>
</dbReference>
<organism evidence="7 8">
    <name type="scientific">Staphylococcus pseudintermedius</name>
    <dbReference type="NCBI Taxonomy" id="283734"/>
    <lineage>
        <taxon>Bacteria</taxon>
        <taxon>Bacillati</taxon>
        <taxon>Bacillota</taxon>
        <taxon>Bacilli</taxon>
        <taxon>Bacillales</taxon>
        <taxon>Staphylococcaceae</taxon>
        <taxon>Staphylococcus</taxon>
        <taxon>Staphylococcus intermedius group</taxon>
    </lineage>
</organism>
<evidence type="ECO:0000256" key="3">
    <source>
        <dbReference type="ARBA" id="ARBA00022692"/>
    </source>
</evidence>
<dbReference type="GO" id="GO:0022857">
    <property type="term" value="F:transmembrane transporter activity"/>
    <property type="evidence" value="ECO:0007669"/>
    <property type="project" value="InterPro"/>
</dbReference>
<evidence type="ECO:0000313" key="8">
    <source>
        <dbReference type="Proteomes" id="UP000595859"/>
    </source>
</evidence>
<dbReference type="PANTHER" id="PTHR23513">
    <property type="entry name" value="INTEGRAL MEMBRANE EFFLUX PROTEIN-RELATED"/>
    <property type="match status" value="1"/>
</dbReference>
<proteinExistence type="predicted"/>
<evidence type="ECO:0000256" key="4">
    <source>
        <dbReference type="ARBA" id="ARBA00022989"/>
    </source>
</evidence>